<proteinExistence type="predicted"/>
<organism evidence="1 2">
    <name type="scientific">Ixodes persulcatus</name>
    <name type="common">Taiga tick</name>
    <dbReference type="NCBI Taxonomy" id="34615"/>
    <lineage>
        <taxon>Eukaryota</taxon>
        <taxon>Metazoa</taxon>
        <taxon>Ecdysozoa</taxon>
        <taxon>Arthropoda</taxon>
        <taxon>Chelicerata</taxon>
        <taxon>Arachnida</taxon>
        <taxon>Acari</taxon>
        <taxon>Parasitiformes</taxon>
        <taxon>Ixodida</taxon>
        <taxon>Ixodoidea</taxon>
        <taxon>Ixodidae</taxon>
        <taxon>Ixodinae</taxon>
        <taxon>Ixodes</taxon>
    </lineage>
</organism>
<name>A0AC60PCC3_IXOPE</name>
<protein>
    <submittedName>
        <fullName evidence="1">Uncharacterized protein</fullName>
    </submittedName>
</protein>
<reference evidence="1 2" key="1">
    <citation type="journal article" date="2020" name="Cell">
        <title>Large-Scale Comparative Analyses of Tick Genomes Elucidate Their Genetic Diversity and Vector Capacities.</title>
        <authorList>
            <consortium name="Tick Genome and Microbiome Consortium (TIGMIC)"/>
            <person name="Jia N."/>
            <person name="Wang J."/>
            <person name="Shi W."/>
            <person name="Du L."/>
            <person name="Sun Y."/>
            <person name="Zhan W."/>
            <person name="Jiang J.F."/>
            <person name="Wang Q."/>
            <person name="Zhang B."/>
            <person name="Ji P."/>
            <person name="Bell-Sakyi L."/>
            <person name="Cui X.M."/>
            <person name="Yuan T.T."/>
            <person name="Jiang B.G."/>
            <person name="Yang W.F."/>
            <person name="Lam T.T."/>
            <person name="Chang Q.C."/>
            <person name="Ding S.J."/>
            <person name="Wang X.J."/>
            <person name="Zhu J.G."/>
            <person name="Ruan X.D."/>
            <person name="Zhao L."/>
            <person name="Wei J.T."/>
            <person name="Ye R.Z."/>
            <person name="Que T.C."/>
            <person name="Du C.H."/>
            <person name="Zhou Y.H."/>
            <person name="Cheng J.X."/>
            <person name="Dai P.F."/>
            <person name="Guo W.B."/>
            <person name="Han X.H."/>
            <person name="Huang E.J."/>
            <person name="Li L.F."/>
            <person name="Wei W."/>
            <person name="Gao Y.C."/>
            <person name="Liu J.Z."/>
            <person name="Shao H.Z."/>
            <person name="Wang X."/>
            <person name="Wang C.C."/>
            <person name="Yang T.C."/>
            <person name="Huo Q.B."/>
            <person name="Li W."/>
            <person name="Chen H.Y."/>
            <person name="Chen S.E."/>
            <person name="Zhou L.G."/>
            <person name="Ni X.B."/>
            <person name="Tian J.H."/>
            <person name="Sheng Y."/>
            <person name="Liu T."/>
            <person name="Pan Y.S."/>
            <person name="Xia L.Y."/>
            <person name="Li J."/>
            <person name="Zhao F."/>
            <person name="Cao W.C."/>
        </authorList>
    </citation>
    <scope>NUCLEOTIDE SEQUENCE [LARGE SCALE GENOMIC DNA]</scope>
    <source>
        <strain evidence="1">Iper-2018</strain>
    </source>
</reference>
<keyword evidence="2" id="KW-1185">Reference proteome</keyword>
<dbReference type="Proteomes" id="UP000805193">
    <property type="component" value="Unassembled WGS sequence"/>
</dbReference>
<accession>A0AC60PCC3</accession>
<dbReference type="EMBL" id="JABSTQ010010857">
    <property type="protein sequence ID" value="KAG0417333.1"/>
    <property type="molecule type" value="Genomic_DNA"/>
</dbReference>
<sequence>QEFRPVLNLLNDSECDYQRRGFEGKIVLLERCDNSTNDDIFRHAKSAKAAAVIIVVTGTKRMDEKYNGTLVAKIFGRPSTVDWGFVFIWLMAVVTVVGGGFWAGNIQLTIKAVAALPFLRLSEIHRFFTGESHRCLGKRGDDKRKRLKGSQGSRGHIPFSTPAGRGQTVLAKDRRNTAAPLLGLSAELAYSGKSSVSVAVEVSDFSESVQEMDEEFAVALSPRLVLMFVIHMSVMLMLLYYFYSYLVYLILFVFAMASSTALISCLEPIVNRINVGTSNMPKALTLCCQAPIEIRQAVLIVFGASVGIFWVFTRNYSYGWVLQDVLGIMFCINMLKGIHLPNFKNRESVMVEVAKGGKSTEQLPMILKFPRLNRYKYKQCFPLKFSILGLGDILAPGLLISFCHAFDLLALGKRFYYYVACVAYGVGMVITFLALHLMHMRNPPSSTWCRAPSWLSSCWPGTRDICTPCGTASG</sequence>
<evidence type="ECO:0000313" key="1">
    <source>
        <dbReference type="EMBL" id="KAG0417333.1"/>
    </source>
</evidence>
<feature type="non-terminal residue" evidence="1">
    <location>
        <position position="1"/>
    </location>
</feature>
<gene>
    <name evidence="1" type="ORF">HPB47_005693</name>
</gene>
<evidence type="ECO:0000313" key="2">
    <source>
        <dbReference type="Proteomes" id="UP000805193"/>
    </source>
</evidence>
<comment type="caution">
    <text evidence="1">The sequence shown here is derived from an EMBL/GenBank/DDBJ whole genome shotgun (WGS) entry which is preliminary data.</text>
</comment>
<feature type="non-terminal residue" evidence="1">
    <location>
        <position position="474"/>
    </location>
</feature>